<dbReference type="Gene3D" id="1.25.40.10">
    <property type="entry name" value="Tetratricopeptide repeat domain"/>
    <property type="match status" value="1"/>
</dbReference>
<name>A0A1D8PNZ8_CANAL</name>
<comment type="function">
    <text evidence="2">Part of the endoplasmic reticulum membrane protein complex (EMC) that enables the energy-independent insertion into endoplasmic reticulum membranes of newly synthesized membrane proteins.</text>
</comment>
<keyword evidence="2" id="KW-0472">Membrane</keyword>
<reference evidence="4 5" key="3">
    <citation type="journal article" date="2013" name="Genome Biol.">
        <title>Assembly of a phased diploid Candida albicans genome facilitates allele-specific measurements and provides a simple model for repeat and indel structure.</title>
        <authorList>
            <person name="Muzzey D."/>
            <person name="Schwartz K."/>
            <person name="Weissman J.S."/>
            <person name="Sherlock G."/>
        </authorList>
    </citation>
    <scope>NUCLEOTIDE SEQUENCE [LARGE SCALE GENOMIC DNA]</scope>
    <source>
        <strain evidence="5">SC5314 / ATCC MYA-2876</strain>
    </source>
</reference>
<sequence>MSSDPVLVKKKLLQIASTGKYATFTPEQLHAHYEELQDFLILNQDSLLDSIELFNLYELQFYLSILTLHDIEAKNVLDKICDQFDFKDSNKNKGRSQRIKILQSVYVESKGEIETASKLLSEDPDELRLSRRLTTLSRHDKNPTKYINNLIYYLNLQPSDLIAWAELSEQYQKLGNYDKSIYCLKEVVLQNPLAYPIFYKIGLLYYYLFLQNEGNLKTDKKDKLFELMKILINSRDNYLYSLEINDKYEKNWVGLKTIVSLPFNDKLKKISESSKEIKDYLNYNEKLKPIIDRKLKELNISI</sequence>
<dbReference type="EMBL" id="CP017627">
    <property type="protein sequence ID" value="AOW29861.1"/>
    <property type="molecule type" value="Genomic_DNA"/>
</dbReference>
<dbReference type="SMR" id="A0A1D8PNZ8"/>
<comment type="subunit">
    <text evidence="2">Component of the ER membrane protein complex (EMC).</text>
</comment>
<dbReference type="InterPro" id="IPR011990">
    <property type="entry name" value="TPR-like_helical_dom_sf"/>
</dbReference>
<evidence type="ECO:0000256" key="1">
    <source>
        <dbReference type="ARBA" id="ARBA00022803"/>
    </source>
</evidence>
<dbReference type="FunCoup" id="A0A1D8PNZ8">
    <property type="interactions" value="184"/>
</dbReference>
<dbReference type="SUPFAM" id="SSF48452">
    <property type="entry name" value="TPR-like"/>
    <property type="match status" value="1"/>
</dbReference>
<dbReference type="Proteomes" id="UP000000559">
    <property type="component" value="Chromosome 5"/>
</dbReference>
<dbReference type="STRING" id="237561.A0A1D8PNZ8"/>
<comment type="subcellular location">
    <subcellularLocation>
        <location evidence="2">Endoplasmic reticulum membrane</location>
        <topology evidence="2">Peripheral membrane protein</topology>
        <orientation evidence="2">Cytoplasmic side</orientation>
    </subcellularLocation>
</comment>
<keyword evidence="1" id="KW-0802">TPR repeat</keyword>
<dbReference type="GeneID" id="3636508"/>
<dbReference type="PANTHER" id="PTHR12760">
    <property type="entry name" value="TETRATRICOPEPTIDE REPEAT PROTEIN"/>
    <property type="match status" value="1"/>
</dbReference>
<dbReference type="VEuPathDB" id="FungiDB:C5_04550W_A"/>
<keyword evidence="5" id="KW-1185">Reference proteome</keyword>
<dbReference type="CGD" id="CAL0000193293">
    <property type="gene designation" value="orf19.11421"/>
</dbReference>
<dbReference type="FunFam" id="1.25.40.10:FF:001874">
    <property type="entry name" value="Uncharacterized protein yjr088c homologue, putative"/>
    <property type="match status" value="1"/>
</dbReference>
<comment type="similarity">
    <text evidence="2">Belongs to the EMC2 family.</text>
</comment>
<organism evidence="4 5">
    <name type="scientific">Candida albicans (strain SC5314 / ATCC MYA-2876)</name>
    <name type="common">Yeast</name>
    <dbReference type="NCBI Taxonomy" id="237561"/>
    <lineage>
        <taxon>Eukaryota</taxon>
        <taxon>Fungi</taxon>
        <taxon>Dikarya</taxon>
        <taxon>Ascomycota</taxon>
        <taxon>Saccharomycotina</taxon>
        <taxon>Pichiomycetes</taxon>
        <taxon>Debaryomycetaceae</taxon>
        <taxon>Candida/Lodderomyces clade</taxon>
        <taxon>Candida</taxon>
    </lineage>
</organism>
<accession>A0A1D8PNZ8</accession>
<evidence type="ECO:0000313" key="5">
    <source>
        <dbReference type="Proteomes" id="UP000000559"/>
    </source>
</evidence>
<dbReference type="InterPro" id="IPR039856">
    <property type="entry name" value="EMC2-like"/>
</dbReference>
<dbReference type="RefSeq" id="XP_721848.2">
    <property type="nucleotide sequence ID" value="XM_716755.2"/>
</dbReference>
<protein>
    <recommendedName>
        <fullName evidence="2">ER membrane protein complex subunit 2</fullName>
    </recommendedName>
</protein>
<gene>
    <name evidence="4" type="ordered locus">CAALFM_C504550WA</name>
    <name evidence="3" type="ordered locus">orf19.11421</name>
</gene>
<dbReference type="OrthoDB" id="124397at2759"/>
<dbReference type="GO" id="GO:0072546">
    <property type="term" value="C:EMC complex"/>
    <property type="evidence" value="ECO:0000318"/>
    <property type="project" value="GO_Central"/>
</dbReference>
<evidence type="ECO:0000313" key="4">
    <source>
        <dbReference type="EMBL" id="AOW29861.1"/>
    </source>
</evidence>
<reference evidence="4 5" key="1">
    <citation type="journal article" date="2004" name="Proc. Natl. Acad. Sci. U.S.A.">
        <title>The diploid genome sequence of Candida albicans.</title>
        <authorList>
            <person name="Jones T."/>
            <person name="Federspiel N.A."/>
            <person name="Chibana H."/>
            <person name="Dungan J."/>
            <person name="Kalman S."/>
            <person name="Magee B.B."/>
            <person name="Newport G."/>
            <person name="Thorstenson Y.R."/>
            <person name="Agabian N."/>
            <person name="Magee P.T."/>
            <person name="Davis R.W."/>
            <person name="Scherer S."/>
        </authorList>
    </citation>
    <scope>NUCLEOTIDE SEQUENCE [LARGE SCALE GENOMIC DNA]</scope>
    <source>
        <strain evidence="5">SC5314 / ATCC MYA-2876</strain>
    </source>
</reference>
<dbReference type="eggNOG" id="KOG3060">
    <property type="taxonomic scope" value="Eukaryota"/>
</dbReference>
<keyword evidence="2" id="KW-0256">Endoplasmic reticulum</keyword>
<dbReference type="InParanoid" id="A0A1D8PNZ8"/>
<proteinExistence type="inferred from homology"/>
<dbReference type="KEGG" id="cal:CAALFM_C504550WA"/>
<evidence type="ECO:0000313" key="3">
    <source>
        <dbReference type="CGD" id="CAL0000193293"/>
    </source>
</evidence>
<dbReference type="AlphaFoldDB" id="A0A1D8PNZ8"/>
<evidence type="ECO:0000256" key="2">
    <source>
        <dbReference type="RuleBase" id="RU367091"/>
    </source>
</evidence>
<reference evidence="4 5" key="2">
    <citation type="journal article" date="2007" name="Genome Biol.">
        <title>Assembly of the Candida albicans genome into sixteen supercontigs aligned on the eight chromosomes.</title>
        <authorList>
            <person name="van het Hoog M."/>
            <person name="Rast T.J."/>
            <person name="Martchenko M."/>
            <person name="Grindle S."/>
            <person name="Dignard D."/>
            <person name="Hogues H."/>
            <person name="Cuomo C."/>
            <person name="Berriman M."/>
            <person name="Scherer S."/>
            <person name="Magee B.B."/>
            <person name="Whiteway M."/>
            <person name="Chibana H."/>
            <person name="Nantel A."/>
            <person name="Magee P.T."/>
        </authorList>
    </citation>
    <scope>GENOME REANNOTATION</scope>
    <source>
        <strain evidence="5">SC5314 / ATCC MYA-2876</strain>
    </source>
</reference>